<dbReference type="InterPro" id="IPR015943">
    <property type="entry name" value="WD40/YVTN_repeat-like_dom_sf"/>
</dbReference>
<dbReference type="Pfam" id="PF03178">
    <property type="entry name" value="CPSF_A"/>
    <property type="match status" value="1"/>
</dbReference>
<dbReference type="GO" id="GO:0003676">
    <property type="term" value="F:nucleic acid binding"/>
    <property type="evidence" value="ECO:0007669"/>
    <property type="project" value="InterPro"/>
</dbReference>
<dbReference type="Proteomes" id="UP000244488">
    <property type="component" value="Unassembled WGS sequence"/>
</dbReference>
<feature type="region of interest" description="Disordered" evidence="2">
    <location>
        <begin position="415"/>
        <end position="541"/>
    </location>
</feature>
<feature type="compositionally biased region" description="Low complexity" evidence="2">
    <location>
        <begin position="173"/>
        <end position="188"/>
    </location>
</feature>
<dbReference type="PANTHER" id="PTHR13037:SF24">
    <property type="entry name" value="POLYCOMB PROTEIN PCL-RELATED"/>
    <property type="match status" value="1"/>
</dbReference>
<dbReference type="VEuPathDB" id="ToxoDB:TGBR9_224280"/>
<accession>A0A2T6J1A7</accession>
<sequence>MAHAPSRLFGLFDELRKADRVEHLLLCPFVSALPSLVVARPSSLDVYDVTFPPVEASDAEPREPSAAAGGGYSGGSLLPQCAPVSGENAPDFEKAVPTPVLSLRCSTPLAAVPLAVSVIPGASTASKGSQARSVGGNAFLGSAPFSPFLPFSASVCPPLFSHAFPGPSPGLPSPAGSSSAFPAGEAGRPPAPAARHTCLGSASSLSPFASGPAPGSFVPGADGCCSLLLVFPNYQLATCVYDPFFNSIRTSTLHSFQRTLAPQAAAVSQLYVDLYLPRDQRGGAPRGEGEEAGRDKRPLGSEQAFAGGPEALGGSRLLETERWSEPGGSKAGQGTTEPQKEDQAMVQLSQMPLDWARLWTHACVFSEQDTLGTEARDETHGGTGDTLVVVSIDPIHLVVLELTLPPRSLQTVSAFSEENARKQASTTSGSHKAGSGREAKDTEGVQQGDLRSSHKVDVESTDEAQTSRTDSGAWKEGGGVCQLGTAKDPETLGSAETSFGRRPHGSPDSSSCFASPMAPSALHPPEASPSPWLRGPLAGRGSPGCPAEGLMSFPTFLPLAPAPAGFAPHTFTQEPQAGSATGGVEPPGASTGPYAPVAASAHLRPQEEPVDLSGPAVGAQAVPDWVWGDHRVMVGGACVRSCWHISLLEDLPATVCSASTLKAPSHSSPAPAGASARKPGSLVGLRRPPPAPEGPGGSQAHVGEVSAGRIIEMKKVAGRMLPTLALLMEVGALELGGIYGELDRGNRRGEKELMIVVLAIIPELREFQVMRKIQGILPDSFSLVPLPASLGGDLLCVSPDTVSVLRIREGAGDPASSLSGAAAAASLARGADPTRPPRKGLLFPEDEDEHGRASRIDERHFEDDEGEALREEDLLLKAIRRGAGRNGGLTQVVNSAGLQRSELKDLPTVIFDQSEIQADLGGAVAHMIGDQCCLFVLKNSGRLLLAHFVSPTPSVGVTDIFWSSPLISLPSPSRLPPPAFSPSLLDVFPSQTVASCYLSPASLSSLAPALAPAPSSPVSPGSPVTPGFAVALGGCSQAASGLSLLVFSPTSLETTRPPSQVSPFSLYLRRFDDSAGRVVWRRESEEPQVETRGFSVGAGWTLLGASTRKSLGARGVEDPEEETGRQLFTLDGKELLEVDPRGDLQLARQEAPILRLEEESESWRLRDEGDNMPPSGALEGSLCLPDHGVSAALANRLSPGACETDSTTAPRNPGRFLRWLCMLSPTTPQGQQTPSTWTGSPVQGDVDLALAESLGAEAGRDGPWVLPSFNVVLVDFLCMPRSGAVRDFAEFPPHISFEALLATPSPQTSYPSLPAPTAKPASENGIPPPPPPPPPPPAASSSGQVAASSPCFQSAAGLLSTWGSTTWLAALGLRQFGRIVFSQRAVPSVSKLAASLRSDHLAPLGALWALEAFPLRSRPTRDAGEGGDEHPRWGRRRGLRGPGVPKHRLLLATSNPQDRRHPGRTVVCQISPKFLREEERAPDEGELEIFQTPGLPRVRENPRSPLTLSGSPQTAFCLAKATVGCGTMCDGLLVFQVATDEMRVVAGLMPSLLIGALPAASWGVSESDMQSPAEERASNDLGLEPEVPKASGLAGEGSQRPGVAALTPSATSGVTAIQARVCEPFVVALDSEFRFSLWRLERSVAANLCEELLQVYSDHQQQQALLEGLDEQERTNLSFSAAEPLLSSLPEIDRLLPRVPAKLLPASLRRAKVKSLQLFPFQRMSACAARGEEAVRDEKTERACGGQPPETGADTEKLAGEHGGNPKPRHSLTSSLGRASRQPGTSENGTVLLCAVALQQGMQVLQIVDLFSMSVLFYSTDLLLVPPILRNVGPPCGSKGLGVSRQVREACSDAARALSSPSADPRPDRAQGSVAALHRGRVSFRRALAGAPETAWQPQGRQVKAEASEETETLPRDAAMEELRDAEASLPDGCAYHEEGERAPKRHCSGGEAPGKETEATESLWTSPLLLSDCIEEVLGAELVDLSPRGEHGERTDEDHGPTLVVFITGRPVLIYRAFSFSLGQAVDAKKQDSVRFPSSKTAGTPGVSPGLEHCFPEAHPRFPFRFSLVVHDVADPIPSHLPPAFSGLFPLQSSPQASLQASPLSALARADRGTGAALAESQFSSGAVVPFEGIRGSGSGAFIVPPCRSKPGLGDAHAEAFEETQGPPVLWIFSERNELFVHPHARRDVIAVAPFNNEASPESFFSLTSESCLELSELLFSPTLDFLAADSTGSPCPQVELRAPWPCLTVPVHFSPCRVCVSAGGSYLHPSTGRKPQSSPFARPLDVRVKTPHSPQGPSAVLRFPSDISTLLRSALASSAPPRGRLFAVAGWHDVEENPMVAECLAERNALQLEQLELEGRRKRGEDLRADDSQDEIAPNPYLVACTDKRVEAAGKLGKLYEVRLYHEFDLHRPVGTYTLRTCEEVLSLSFVVLDGVEHLAAGVGVPLSENVECGGRVYLFKLPESSLRVVPAGNAGDAPTEEAEFGTPERLELFADIVLNGPVTVVGSFFSSPAERSYVVHSVGPRLFVHEMEGSKFLRGAFSDASVCVTSVANIRNFFLLGDALKGLNLVSWEYHAEADSRKMIRVSRTFPKSNLPVVACSFLTYENLLGMLATDIDGNVRLFCYNADKNSPGFEKLDILQCDAEDRCAAGCVVKLQQFVVDSETVASLGEAADSSTLVFRLLASDSYSFLQTLQDRMAQYLPEPLGLFLPAGRLPVGDVSVWTKWNFRSSSLVSDADDQVLGARKRMLDTTLLKVFPFLSLPVLAGLLCPYISRRRRRAAESATKSETSVPTDASAGAQGEAFVEEAEEAESSTFCQFDSLASLRQFLVASGALEGAYTRLLV</sequence>
<feature type="compositionally biased region" description="Pro residues" evidence="2">
    <location>
        <begin position="1326"/>
        <end position="1338"/>
    </location>
</feature>
<feature type="region of interest" description="Disordered" evidence="2">
    <location>
        <begin position="1566"/>
        <end position="1601"/>
    </location>
</feature>
<feature type="compositionally biased region" description="Polar residues" evidence="2">
    <location>
        <begin position="1771"/>
        <end position="1784"/>
    </location>
</feature>
<feature type="region of interest" description="Disordered" evidence="2">
    <location>
        <begin position="1308"/>
        <end position="1346"/>
    </location>
</feature>
<feature type="region of interest" description="Disordered" evidence="2">
    <location>
        <begin position="1890"/>
        <end position="1915"/>
    </location>
</feature>
<proteinExistence type="predicted"/>
<evidence type="ECO:0000313" key="5">
    <source>
        <dbReference type="EMBL" id="PUA91359.1"/>
    </source>
</evidence>
<evidence type="ECO:0000259" key="4">
    <source>
        <dbReference type="Pfam" id="PF03178"/>
    </source>
</evidence>
<keyword evidence="3" id="KW-0812">Transmembrane</keyword>
<feature type="compositionally biased region" description="Basic and acidic residues" evidence="2">
    <location>
        <begin position="278"/>
        <end position="299"/>
    </location>
</feature>
<keyword evidence="3" id="KW-1133">Transmembrane helix</keyword>
<comment type="caution">
    <text evidence="5">The sequence shown here is derived from an EMBL/GenBank/DDBJ whole genome shotgun (WGS) entry which is preliminary data.</text>
</comment>
<dbReference type="Gene3D" id="2.130.10.10">
    <property type="entry name" value="YVTN repeat-like/Quinoprotein amine dehydrogenase"/>
    <property type="match status" value="1"/>
</dbReference>
<keyword evidence="3" id="KW-0472">Membrane</keyword>
<dbReference type="InterPro" id="IPR004871">
    <property type="entry name" value="RSE1/DDB1/CPSF1_C"/>
</dbReference>
<protein>
    <submittedName>
        <fullName evidence="5">CPSF A subunit region protein</fullName>
    </submittedName>
</protein>
<feature type="region of interest" description="Disordered" evidence="2">
    <location>
        <begin position="566"/>
        <end position="596"/>
    </location>
</feature>
<evidence type="ECO:0000256" key="1">
    <source>
        <dbReference type="ARBA" id="ARBA00022581"/>
    </source>
</evidence>
<feature type="compositionally biased region" description="Basic residues" evidence="2">
    <location>
        <begin position="1433"/>
        <end position="1446"/>
    </location>
</feature>
<feature type="region of interest" description="Disordered" evidence="2">
    <location>
        <begin position="827"/>
        <end position="864"/>
    </location>
</feature>
<feature type="compositionally biased region" description="Polar residues" evidence="2">
    <location>
        <begin position="570"/>
        <end position="579"/>
    </location>
</feature>
<dbReference type="GO" id="GO:0005634">
    <property type="term" value="C:nucleus"/>
    <property type="evidence" value="ECO:0007669"/>
    <property type="project" value="InterPro"/>
</dbReference>
<feature type="compositionally biased region" description="Basic and acidic residues" evidence="2">
    <location>
        <begin position="1903"/>
        <end position="1915"/>
    </location>
</feature>
<dbReference type="PANTHER" id="PTHR13037">
    <property type="entry name" value="FORMIN"/>
    <property type="match status" value="1"/>
</dbReference>
<keyword evidence="1" id="KW-0945">Host-virus interaction</keyword>
<name>A0A2T6J1A7_TOXGO</name>
<evidence type="ECO:0000256" key="3">
    <source>
        <dbReference type="SAM" id="Phobius"/>
    </source>
</evidence>
<feature type="compositionally biased region" description="Polar residues" evidence="2">
    <location>
        <begin position="415"/>
        <end position="430"/>
    </location>
</feature>
<gene>
    <name evidence="5" type="ORF">TGBR9_224280</name>
</gene>
<feature type="region of interest" description="Disordered" evidence="2">
    <location>
        <begin position="1938"/>
        <end position="1963"/>
    </location>
</feature>
<reference evidence="5 6" key="1">
    <citation type="journal article" date="2016" name="Nat. Commun.">
        <title>Local admixture of amplified and diversified secreted pathogenesis determinants shapes mosaic Toxoplasma gondii genomes.</title>
        <authorList>
            <person name="Lorenzi H."/>
            <person name="Khan A."/>
            <person name="Behnke M.S."/>
            <person name="Namasivayam S."/>
            <person name="Swapna L.S."/>
            <person name="Hadjithomas M."/>
            <person name="Karamycheva S."/>
            <person name="Pinney D."/>
            <person name="Brunk B.P."/>
            <person name="Ajioka J.W."/>
            <person name="Ajzenberg D."/>
            <person name="Boothroyd J.C."/>
            <person name="Boyle J.P."/>
            <person name="Darde M.L."/>
            <person name="Diaz-Miranda M.A."/>
            <person name="Dubey J.P."/>
            <person name="Fritz H.M."/>
            <person name="Gennari S.M."/>
            <person name="Gregory B.D."/>
            <person name="Kim K."/>
            <person name="Saeij J.P."/>
            <person name="Su C."/>
            <person name="White M.W."/>
            <person name="Zhu X.Q."/>
            <person name="Howe D.K."/>
            <person name="Rosenthal B.M."/>
            <person name="Grigg M.E."/>
            <person name="Parkinson J."/>
            <person name="Liu L."/>
            <person name="Kissinger J.C."/>
            <person name="Roos D.S."/>
            <person name="Sibley L.D."/>
        </authorList>
    </citation>
    <scope>NUCLEOTIDE SEQUENCE [LARGE SCALE GENOMIC DNA]</scope>
    <source>
        <strain evidence="5 6">TgCATBr9</strain>
    </source>
</reference>
<feature type="compositionally biased region" description="Basic and acidic residues" evidence="2">
    <location>
        <begin position="849"/>
        <end position="864"/>
    </location>
</feature>
<evidence type="ECO:0000256" key="2">
    <source>
        <dbReference type="SAM" id="MobiDB-lite"/>
    </source>
</evidence>
<feature type="region of interest" description="Disordered" evidence="2">
    <location>
        <begin position="1732"/>
        <end position="1784"/>
    </location>
</feature>
<feature type="region of interest" description="Disordered" evidence="2">
    <location>
        <begin position="278"/>
        <end position="344"/>
    </location>
</feature>
<feature type="transmembrane region" description="Helical" evidence="3">
    <location>
        <begin position="2759"/>
        <end position="2777"/>
    </location>
</feature>
<organism evidence="5 6">
    <name type="scientific">Toxoplasma gondii TgCATBr9</name>
    <dbReference type="NCBI Taxonomy" id="943120"/>
    <lineage>
        <taxon>Eukaryota</taxon>
        <taxon>Sar</taxon>
        <taxon>Alveolata</taxon>
        <taxon>Apicomplexa</taxon>
        <taxon>Conoidasida</taxon>
        <taxon>Coccidia</taxon>
        <taxon>Eucoccidiorida</taxon>
        <taxon>Eimeriorina</taxon>
        <taxon>Sarcocystidae</taxon>
        <taxon>Toxoplasma</taxon>
    </lineage>
</organism>
<feature type="region of interest" description="Disordered" evidence="2">
    <location>
        <begin position="171"/>
        <end position="195"/>
    </location>
</feature>
<feature type="compositionally biased region" description="Basic and acidic residues" evidence="2">
    <location>
        <begin position="1732"/>
        <end position="1742"/>
    </location>
</feature>
<feature type="compositionally biased region" description="Low complexity" evidence="2">
    <location>
        <begin position="662"/>
        <end position="681"/>
    </location>
</feature>
<feature type="region of interest" description="Disordered" evidence="2">
    <location>
        <begin position="661"/>
        <end position="701"/>
    </location>
</feature>
<feature type="compositionally biased region" description="Basic and acidic residues" evidence="2">
    <location>
        <begin position="1419"/>
        <end position="1432"/>
    </location>
</feature>
<feature type="compositionally biased region" description="Polar residues" evidence="2">
    <location>
        <begin position="2787"/>
        <end position="2796"/>
    </location>
</feature>
<feature type="region of interest" description="Disordered" evidence="2">
    <location>
        <begin position="1418"/>
        <end position="1446"/>
    </location>
</feature>
<feature type="domain" description="RSE1/DDB1/CPSF1 C-terminal" evidence="4">
    <location>
        <begin position="2403"/>
        <end position="2712"/>
    </location>
</feature>
<evidence type="ECO:0000313" key="6">
    <source>
        <dbReference type="Proteomes" id="UP000244488"/>
    </source>
</evidence>
<feature type="region of interest" description="Disordered" evidence="2">
    <location>
        <begin position="2786"/>
        <end position="2807"/>
    </location>
</feature>
<dbReference type="EMBL" id="AFHV02000587">
    <property type="protein sequence ID" value="PUA91359.1"/>
    <property type="molecule type" value="Genomic_DNA"/>
</dbReference>